<name>A0A2P8FTI5_9BACT</name>
<proteinExistence type="predicted"/>
<protein>
    <submittedName>
        <fullName evidence="1">Uncharacterized protein</fullName>
    </submittedName>
</protein>
<comment type="caution">
    <text evidence="1">The sequence shown here is derived from an EMBL/GenBank/DDBJ whole genome shotgun (WGS) entry which is preliminary data.</text>
</comment>
<accession>A0A2P8FTI5</accession>
<organism evidence="1 2">
    <name type="scientific">Chitinophaga ginsengisoli</name>
    <dbReference type="NCBI Taxonomy" id="363837"/>
    <lineage>
        <taxon>Bacteria</taxon>
        <taxon>Pseudomonadati</taxon>
        <taxon>Bacteroidota</taxon>
        <taxon>Chitinophagia</taxon>
        <taxon>Chitinophagales</taxon>
        <taxon>Chitinophagaceae</taxon>
        <taxon>Chitinophaga</taxon>
    </lineage>
</organism>
<dbReference type="AlphaFoldDB" id="A0A2P8FTI5"/>
<keyword evidence="2" id="KW-1185">Reference proteome</keyword>
<dbReference type="Proteomes" id="UP000240978">
    <property type="component" value="Unassembled WGS sequence"/>
</dbReference>
<dbReference type="EMBL" id="PYGK01000014">
    <property type="protein sequence ID" value="PSL25032.1"/>
    <property type="molecule type" value="Genomic_DNA"/>
</dbReference>
<gene>
    <name evidence="1" type="ORF">CLV42_114181</name>
</gene>
<sequence length="38" mass="4428">MPGVIKDAFLLFVDNYRGSILFEQQVLNPDRETISKSW</sequence>
<evidence type="ECO:0000313" key="1">
    <source>
        <dbReference type="EMBL" id="PSL25032.1"/>
    </source>
</evidence>
<reference evidence="1 2" key="1">
    <citation type="submission" date="2018-03" db="EMBL/GenBank/DDBJ databases">
        <title>Genomic Encyclopedia of Archaeal and Bacterial Type Strains, Phase II (KMG-II): from individual species to whole genera.</title>
        <authorList>
            <person name="Goeker M."/>
        </authorList>
    </citation>
    <scope>NUCLEOTIDE SEQUENCE [LARGE SCALE GENOMIC DNA]</scope>
    <source>
        <strain evidence="1 2">DSM 18107</strain>
    </source>
</reference>
<evidence type="ECO:0000313" key="2">
    <source>
        <dbReference type="Proteomes" id="UP000240978"/>
    </source>
</evidence>